<keyword evidence="3" id="KW-1185">Reference proteome</keyword>
<evidence type="ECO:0008006" key="4">
    <source>
        <dbReference type="Google" id="ProtNLM"/>
    </source>
</evidence>
<dbReference type="InterPro" id="IPR011042">
    <property type="entry name" value="6-blade_b-propeller_TolB-like"/>
</dbReference>
<evidence type="ECO:0000256" key="1">
    <source>
        <dbReference type="ARBA" id="ARBA00022737"/>
    </source>
</evidence>
<proteinExistence type="predicted"/>
<dbReference type="Pfam" id="PF01436">
    <property type="entry name" value="NHL"/>
    <property type="match status" value="1"/>
</dbReference>
<dbReference type="AlphaFoldDB" id="E1X4Z0"/>
<dbReference type="OrthoDB" id="5290106at2"/>
<dbReference type="EMBL" id="FQ312005">
    <property type="protein sequence ID" value="CBW27216.1"/>
    <property type="molecule type" value="Genomic_DNA"/>
</dbReference>
<dbReference type="PROSITE" id="PS51257">
    <property type="entry name" value="PROKAR_LIPOPROTEIN"/>
    <property type="match status" value="1"/>
</dbReference>
<dbReference type="PATRIC" id="fig|862908.3.peg.2306"/>
<dbReference type="Gene3D" id="2.120.10.30">
    <property type="entry name" value="TolB, C-terminal domain"/>
    <property type="match status" value="1"/>
</dbReference>
<dbReference type="KEGG" id="bmx:BMS_2420"/>
<dbReference type="Gene3D" id="2.40.10.500">
    <property type="match status" value="1"/>
</dbReference>
<dbReference type="Proteomes" id="UP000008963">
    <property type="component" value="Chromosome"/>
</dbReference>
<evidence type="ECO:0000313" key="3">
    <source>
        <dbReference type="Proteomes" id="UP000008963"/>
    </source>
</evidence>
<reference evidence="3" key="1">
    <citation type="journal article" date="2013" name="ISME J.">
        <title>A small predatory core genome in the divergent marine Bacteriovorax marinus SJ and the terrestrial Bdellovibrio bacteriovorus.</title>
        <authorList>
            <person name="Crossman L.C."/>
            <person name="Chen H."/>
            <person name="Cerdeno-Tarraga A.M."/>
            <person name="Brooks K."/>
            <person name="Quail M.A."/>
            <person name="Pineiro S.A."/>
            <person name="Hobley L."/>
            <person name="Sockett R.E."/>
            <person name="Bentley S.D."/>
            <person name="Parkhill J."/>
            <person name="Williams H.N."/>
            <person name="Stine O.C."/>
        </authorList>
    </citation>
    <scope>NUCLEOTIDE SEQUENCE [LARGE SCALE GENOMIC DNA]</scope>
    <source>
        <strain evidence="3">ATCC BAA-682 / DSM 15412 / SJ</strain>
    </source>
</reference>
<accession>E1X4Z0</accession>
<organism evidence="2 3">
    <name type="scientific">Halobacteriovorax marinus (strain ATCC BAA-682 / DSM 15412 / SJ)</name>
    <name type="common">Bacteriovorax marinus</name>
    <dbReference type="NCBI Taxonomy" id="862908"/>
    <lineage>
        <taxon>Bacteria</taxon>
        <taxon>Pseudomonadati</taxon>
        <taxon>Bdellovibrionota</taxon>
        <taxon>Bacteriovoracia</taxon>
        <taxon>Bacteriovoracales</taxon>
        <taxon>Halobacteriovoraceae</taxon>
        <taxon>Halobacteriovorax</taxon>
    </lineage>
</organism>
<gene>
    <name evidence="2" type="ordered locus">BMS_2420</name>
</gene>
<name>E1X4Z0_HALMS</name>
<dbReference type="SUPFAM" id="SSF101898">
    <property type="entry name" value="NHL repeat"/>
    <property type="match status" value="1"/>
</dbReference>
<keyword evidence="1" id="KW-0677">Repeat</keyword>
<dbReference type="RefSeq" id="WP_014244993.1">
    <property type="nucleotide sequence ID" value="NC_016620.1"/>
</dbReference>
<evidence type="ECO:0000313" key="2">
    <source>
        <dbReference type="EMBL" id="CBW27216.1"/>
    </source>
</evidence>
<dbReference type="HOGENOM" id="CLU_926753_0_0_7"/>
<sequence>MPKFTTQVLILITALSLFSCKPEPTPSTSSFYILPGDIVVSNITNDSVVVYSSDGVFKRVIYDLENNAEVPYGVGWKHDTLEVMVAVDGSDRVMGISAIDGSVRTIIQSASLSGSIRGVTQLVDGSILVAESNGIEKFTTNGVRVTDGFPLNGGINNVENVFAKADGGFVVCARGGDVTRTYEADGTMENSTASGIGGTTDGYGCTELEDGTIASAWSGSTDTISFYDSGLTTLGYSYNDTSLLPSPRGVAQLANGNIVVADATYHHLVEIDAGSGDFVGILASSGLSTPNQIVVIPDYL</sequence>
<dbReference type="InterPro" id="IPR001258">
    <property type="entry name" value="NHL_repeat"/>
</dbReference>
<protein>
    <recommendedName>
        <fullName evidence="4">Lipoprotein</fullName>
    </recommendedName>
</protein>